<evidence type="ECO:0000313" key="2">
    <source>
        <dbReference type="Proteomes" id="UP000623440"/>
    </source>
</evidence>
<name>A0ABR8E5E4_9NOSO</name>
<organism evidence="1 2">
    <name type="scientific">Nostoc flagelliforme FACHB-838</name>
    <dbReference type="NCBI Taxonomy" id="2692904"/>
    <lineage>
        <taxon>Bacteria</taxon>
        <taxon>Bacillati</taxon>
        <taxon>Cyanobacteriota</taxon>
        <taxon>Cyanophyceae</taxon>
        <taxon>Nostocales</taxon>
        <taxon>Nostocaceae</taxon>
        <taxon>Nostoc</taxon>
    </lineage>
</organism>
<sequence>MAHTFKHTFHGKQYRVFVEVTDWRIFPRETQWKKGEEPEWSIDQKQKLSSDKVTISAYALPQTMPSSTAFKRVGNKNICIFWKQTNGEQCQEVFTEAWKKVKEWTSVSDEDLHQKFKPYLS</sequence>
<gene>
    <name evidence="1" type="ORF">H6G97_49895</name>
</gene>
<dbReference type="RefSeq" id="WP_190947544.1">
    <property type="nucleotide sequence ID" value="NZ_JACJSI010000590.1"/>
</dbReference>
<protein>
    <submittedName>
        <fullName evidence="1">Uncharacterized protein</fullName>
    </submittedName>
</protein>
<keyword evidence="2" id="KW-1185">Reference proteome</keyword>
<evidence type="ECO:0000313" key="1">
    <source>
        <dbReference type="EMBL" id="MBD2536904.1"/>
    </source>
</evidence>
<dbReference type="Proteomes" id="UP000623440">
    <property type="component" value="Unassembled WGS sequence"/>
</dbReference>
<reference evidence="1 2" key="1">
    <citation type="journal article" date="2020" name="ISME J.">
        <title>Comparative genomics reveals insights into cyanobacterial evolution and habitat adaptation.</title>
        <authorList>
            <person name="Chen M.Y."/>
            <person name="Teng W.K."/>
            <person name="Zhao L."/>
            <person name="Hu C.X."/>
            <person name="Zhou Y.K."/>
            <person name="Han B.P."/>
            <person name="Song L.R."/>
            <person name="Shu W.S."/>
        </authorList>
    </citation>
    <scope>NUCLEOTIDE SEQUENCE [LARGE SCALE GENOMIC DNA]</scope>
    <source>
        <strain evidence="1 2">FACHB-838</strain>
    </source>
</reference>
<accession>A0ABR8E5E4</accession>
<dbReference type="EMBL" id="JACJSI010000590">
    <property type="protein sequence ID" value="MBD2536904.1"/>
    <property type="molecule type" value="Genomic_DNA"/>
</dbReference>
<proteinExistence type="predicted"/>
<comment type="caution">
    <text evidence="1">The sequence shown here is derived from an EMBL/GenBank/DDBJ whole genome shotgun (WGS) entry which is preliminary data.</text>
</comment>